<protein>
    <recommendedName>
        <fullName evidence="2">Flagellar hook-length control protein-like C-terminal domain-containing protein</fullName>
    </recommendedName>
</protein>
<accession>A0ABU1WNR1</accession>
<sequence length="455" mass="45825">MSSTSAPASQTASSSTSQTAQANRAGQPGARRATEPGADNSLFANLLSLLADTHEQALPELGAELTTGAEEDPSLPGAEEALEDNPLAALAGWPGSPVPAETGHVASSEAQRVDAPIDTAADVDPSMQAVDEPAPEIDMATDRAAHESPQDPAAANQRPQASQKGLSATALAQAQPIKTGTAAHAAAAAVQRPDGNGMVWRRTGGGAAEGMPLSGTAQLAGVRSTVTLNDRFGHHLAGQGLSPVVAREAVATGFASVQASSGTNGTTGVVSVSGAVGGADASLAAGSASGADTAGGGDHADDAHNAETDSQNPDASEAFTEAEGQQISHWGTQNLRHASLRVGQGGQDAIDIQLSVKGQEVQVDFRTDNTDAQASLKNSADESLAEMLQRSGIHLAGVSVGAQGQGSERKASTSESGPARANRAPQRVDDTPMTPVVPRSAPLRPDGSRPLDLFV</sequence>
<feature type="compositionally biased region" description="Polar residues" evidence="1">
    <location>
        <begin position="157"/>
        <end position="170"/>
    </location>
</feature>
<gene>
    <name evidence="3" type="ORF">J2W49_002889</name>
</gene>
<dbReference type="Proteomes" id="UP001265700">
    <property type="component" value="Unassembled WGS sequence"/>
</dbReference>
<evidence type="ECO:0000313" key="3">
    <source>
        <dbReference type="EMBL" id="MDR7150926.1"/>
    </source>
</evidence>
<proteinExistence type="predicted"/>
<feature type="region of interest" description="Disordered" evidence="1">
    <location>
        <begin position="58"/>
        <end position="170"/>
    </location>
</feature>
<name>A0ABU1WNR1_9BURK</name>
<evidence type="ECO:0000259" key="2">
    <source>
        <dbReference type="Pfam" id="PF02120"/>
    </source>
</evidence>
<feature type="domain" description="Flagellar hook-length control protein-like C-terminal" evidence="2">
    <location>
        <begin position="328"/>
        <end position="406"/>
    </location>
</feature>
<evidence type="ECO:0000313" key="4">
    <source>
        <dbReference type="Proteomes" id="UP001265700"/>
    </source>
</evidence>
<dbReference type="CDD" id="cd17470">
    <property type="entry name" value="T3SS_Flik_C"/>
    <property type="match status" value="1"/>
</dbReference>
<comment type="caution">
    <text evidence="3">The sequence shown here is derived from an EMBL/GenBank/DDBJ whole genome shotgun (WGS) entry which is preliminary data.</text>
</comment>
<dbReference type="Pfam" id="PF02120">
    <property type="entry name" value="Flg_hook"/>
    <property type="match status" value="1"/>
</dbReference>
<dbReference type="InterPro" id="IPR038610">
    <property type="entry name" value="FliK-like_C_sf"/>
</dbReference>
<dbReference type="Gene3D" id="3.30.750.140">
    <property type="match status" value="1"/>
</dbReference>
<feature type="compositionally biased region" description="Low complexity" evidence="1">
    <location>
        <begin position="1"/>
        <end position="22"/>
    </location>
</feature>
<feature type="region of interest" description="Disordered" evidence="1">
    <location>
        <begin position="284"/>
        <end position="324"/>
    </location>
</feature>
<feature type="region of interest" description="Disordered" evidence="1">
    <location>
        <begin position="399"/>
        <end position="455"/>
    </location>
</feature>
<organism evidence="3 4">
    <name type="scientific">Hydrogenophaga palleronii</name>
    <dbReference type="NCBI Taxonomy" id="65655"/>
    <lineage>
        <taxon>Bacteria</taxon>
        <taxon>Pseudomonadati</taxon>
        <taxon>Pseudomonadota</taxon>
        <taxon>Betaproteobacteria</taxon>
        <taxon>Burkholderiales</taxon>
        <taxon>Comamonadaceae</taxon>
        <taxon>Hydrogenophaga</taxon>
    </lineage>
</organism>
<feature type="region of interest" description="Disordered" evidence="1">
    <location>
        <begin position="1"/>
        <end position="38"/>
    </location>
</feature>
<dbReference type="InterPro" id="IPR021136">
    <property type="entry name" value="Flagellar_hook_control-like_C"/>
</dbReference>
<feature type="compositionally biased region" description="Basic and acidic residues" evidence="1">
    <location>
        <begin position="140"/>
        <end position="149"/>
    </location>
</feature>
<dbReference type="RefSeq" id="WP_310317282.1">
    <property type="nucleotide sequence ID" value="NZ_JAVDWU010000005.1"/>
</dbReference>
<keyword evidence="4" id="KW-1185">Reference proteome</keyword>
<evidence type="ECO:0000256" key="1">
    <source>
        <dbReference type="SAM" id="MobiDB-lite"/>
    </source>
</evidence>
<reference evidence="3 4" key="1">
    <citation type="submission" date="2023-07" db="EMBL/GenBank/DDBJ databases">
        <title>Sorghum-associated microbial communities from plants grown in Nebraska, USA.</title>
        <authorList>
            <person name="Schachtman D."/>
        </authorList>
    </citation>
    <scope>NUCLEOTIDE SEQUENCE [LARGE SCALE GENOMIC DNA]</scope>
    <source>
        <strain evidence="3 4">4249</strain>
    </source>
</reference>
<feature type="compositionally biased region" description="Basic and acidic residues" evidence="1">
    <location>
        <begin position="298"/>
        <end position="307"/>
    </location>
</feature>
<dbReference type="EMBL" id="JAVDWU010000005">
    <property type="protein sequence ID" value="MDR7150926.1"/>
    <property type="molecule type" value="Genomic_DNA"/>
</dbReference>